<dbReference type="InterPro" id="IPR057546">
    <property type="entry name" value="HEAT_GCN1"/>
</dbReference>
<feature type="repeat" description="HEAT" evidence="3">
    <location>
        <begin position="1662"/>
        <end position="1700"/>
    </location>
</feature>
<comment type="similarity">
    <text evidence="1">Belongs to the GCN1 family.</text>
</comment>
<accession>A0A9P5X7F4</accession>
<name>A0A9P5X7F4_9AGAR</name>
<evidence type="ECO:0000256" key="3">
    <source>
        <dbReference type="PROSITE-ProRule" id="PRU00103"/>
    </source>
</evidence>
<keyword evidence="2" id="KW-0677">Repeat</keyword>
<protein>
    <submittedName>
        <fullName evidence="5">Translational activator GCN1</fullName>
    </submittedName>
</protein>
<feature type="repeat" description="HEAT" evidence="3">
    <location>
        <begin position="1544"/>
        <end position="1582"/>
    </location>
</feature>
<feature type="repeat" description="HEAT" evidence="3">
    <location>
        <begin position="2009"/>
        <end position="2047"/>
    </location>
</feature>
<feature type="domain" description="TOG" evidence="4">
    <location>
        <begin position="1613"/>
        <end position="1839"/>
    </location>
</feature>
<dbReference type="GO" id="GO:0019887">
    <property type="term" value="F:protein kinase regulator activity"/>
    <property type="evidence" value="ECO:0007669"/>
    <property type="project" value="TreeGrafter"/>
</dbReference>
<dbReference type="Pfam" id="PF24993">
    <property type="entry name" value="GNC1_N"/>
    <property type="match status" value="1"/>
</dbReference>
<gene>
    <name evidence="5" type="ORF">P691DRAFT_778195</name>
</gene>
<dbReference type="GO" id="GO:0005829">
    <property type="term" value="C:cytosol"/>
    <property type="evidence" value="ECO:0007669"/>
    <property type="project" value="TreeGrafter"/>
</dbReference>
<dbReference type="InterPro" id="IPR016024">
    <property type="entry name" value="ARM-type_fold"/>
</dbReference>
<keyword evidence="6" id="KW-1185">Reference proteome</keyword>
<dbReference type="Pfam" id="PF24916">
    <property type="entry name" value="HEAT_GCN1_fung"/>
    <property type="match status" value="1"/>
</dbReference>
<dbReference type="InterPro" id="IPR056810">
    <property type="entry name" value="GNC1-like_N"/>
</dbReference>
<dbReference type="Pfam" id="PF12074">
    <property type="entry name" value="Gcn1_N"/>
    <property type="match status" value="1"/>
</dbReference>
<evidence type="ECO:0000313" key="6">
    <source>
        <dbReference type="Proteomes" id="UP000807342"/>
    </source>
</evidence>
<dbReference type="OrthoDB" id="5148094at2759"/>
<dbReference type="InterPro" id="IPR011989">
    <property type="entry name" value="ARM-like"/>
</dbReference>
<evidence type="ECO:0000259" key="4">
    <source>
        <dbReference type="SMART" id="SM01349"/>
    </source>
</evidence>
<reference evidence="5" key="1">
    <citation type="submission" date="2020-11" db="EMBL/GenBank/DDBJ databases">
        <authorList>
            <consortium name="DOE Joint Genome Institute"/>
            <person name="Ahrendt S."/>
            <person name="Riley R."/>
            <person name="Andreopoulos W."/>
            <person name="Labutti K."/>
            <person name="Pangilinan J."/>
            <person name="Ruiz-Duenas F.J."/>
            <person name="Barrasa J.M."/>
            <person name="Sanchez-Garcia M."/>
            <person name="Camarero S."/>
            <person name="Miyauchi S."/>
            <person name="Serrano A."/>
            <person name="Linde D."/>
            <person name="Babiker R."/>
            <person name="Drula E."/>
            <person name="Ayuso-Fernandez I."/>
            <person name="Pacheco R."/>
            <person name="Padilla G."/>
            <person name="Ferreira P."/>
            <person name="Barriuso J."/>
            <person name="Kellner H."/>
            <person name="Castanera R."/>
            <person name="Alfaro M."/>
            <person name="Ramirez L."/>
            <person name="Pisabarro A.G."/>
            <person name="Kuo A."/>
            <person name="Tritt A."/>
            <person name="Lipzen A."/>
            <person name="He G."/>
            <person name="Yan M."/>
            <person name="Ng V."/>
            <person name="Cullen D."/>
            <person name="Martin F."/>
            <person name="Rosso M.-N."/>
            <person name="Henrissat B."/>
            <person name="Hibbett D."/>
            <person name="Martinez A.T."/>
            <person name="Grigoriev I.V."/>
        </authorList>
    </citation>
    <scope>NUCLEOTIDE SEQUENCE</scope>
    <source>
        <strain evidence="5">MF-IS2</strain>
    </source>
</reference>
<dbReference type="PROSITE" id="PS50077">
    <property type="entry name" value="HEAT_REPEAT"/>
    <property type="match status" value="3"/>
</dbReference>
<dbReference type="PANTHER" id="PTHR23346:SF7">
    <property type="entry name" value="STALLED RIBOSOME SENSOR GCN1"/>
    <property type="match status" value="1"/>
</dbReference>
<dbReference type="Pfam" id="PF24987">
    <property type="entry name" value="HEAT_EF3_N"/>
    <property type="match status" value="1"/>
</dbReference>
<dbReference type="Pfam" id="PF24984">
    <property type="entry name" value="HEAT_EF3_GNC1"/>
    <property type="match status" value="1"/>
</dbReference>
<dbReference type="InterPro" id="IPR034085">
    <property type="entry name" value="TOG"/>
</dbReference>
<evidence type="ECO:0000256" key="2">
    <source>
        <dbReference type="ARBA" id="ARBA00022737"/>
    </source>
</evidence>
<comment type="caution">
    <text evidence="5">The sequence shown here is derived from an EMBL/GenBank/DDBJ whole genome shotgun (WGS) entry which is preliminary data.</text>
</comment>
<evidence type="ECO:0000256" key="1">
    <source>
        <dbReference type="ARBA" id="ARBA00007366"/>
    </source>
</evidence>
<dbReference type="EMBL" id="MU151368">
    <property type="protein sequence ID" value="KAF9444530.1"/>
    <property type="molecule type" value="Genomic_DNA"/>
</dbReference>
<evidence type="ECO:0000313" key="5">
    <source>
        <dbReference type="EMBL" id="KAF9444530.1"/>
    </source>
</evidence>
<feature type="domain" description="TOG" evidence="4">
    <location>
        <begin position="1369"/>
        <end position="1602"/>
    </location>
</feature>
<dbReference type="GO" id="GO:0034198">
    <property type="term" value="P:cellular response to amino acid starvation"/>
    <property type="evidence" value="ECO:0007669"/>
    <property type="project" value="TreeGrafter"/>
</dbReference>
<dbReference type="PANTHER" id="PTHR23346">
    <property type="entry name" value="TRANSLATIONAL ACTIVATOR GCN1-RELATED"/>
    <property type="match status" value="1"/>
</dbReference>
<dbReference type="GO" id="GO:0006417">
    <property type="term" value="P:regulation of translation"/>
    <property type="evidence" value="ECO:0007669"/>
    <property type="project" value="TreeGrafter"/>
</dbReference>
<dbReference type="SMART" id="SM01349">
    <property type="entry name" value="TOG"/>
    <property type="match status" value="2"/>
</dbReference>
<dbReference type="SUPFAM" id="SSF48371">
    <property type="entry name" value="ARM repeat"/>
    <property type="match status" value="3"/>
</dbReference>
<dbReference type="Pfam" id="PF23271">
    <property type="entry name" value="HEAT_GCN1"/>
    <property type="match status" value="1"/>
</dbReference>
<proteinExistence type="inferred from homology"/>
<dbReference type="InterPro" id="IPR021133">
    <property type="entry name" value="HEAT_type_2"/>
</dbReference>
<dbReference type="Gene3D" id="1.25.10.10">
    <property type="entry name" value="Leucine-rich Repeat Variant"/>
    <property type="match status" value="6"/>
</dbReference>
<dbReference type="Proteomes" id="UP000807342">
    <property type="component" value="Unassembled WGS sequence"/>
</dbReference>
<dbReference type="InterPro" id="IPR056809">
    <property type="entry name" value="HEAT_GCN1_fung"/>
</dbReference>
<sequence length="2556" mass="280286">MSASDNDVYGQESLWTKERVLEDWTALVEYVRTKLLVEKVKGRVAFLEEMLSVVRSVDLSLSQILDVFQLLTLTYPRYGDDKSQAAVEAVGMELVRQDEQRETKLGVSEQIIGWLSNEVGRYAKRNSADSYAPADLFVLLSWGCGIYTICTKLNENFSASPSFKALVGSTALLLDMVLESSMAKDTLKKGALVRTRRALRSSGSTISAVISTLLALVKTNTSQNPIRFLALIGVAVAVLVRLKHVSTPPNERLAKDIQVEIANIYTSTIIMSKTTVPPHVTASFEDFILTYITPDTLQSDYLPTIEKALLRAPEHSLPTITSFFQFYPHTLEEPIFQRILTQIINSSKSSNAFVRSSAVQLFKTLHGSASAHGAISVNDILALPKAGKSVGPDNRVALYSMLAYILPAAGVSQSLVETAIPLLSKEQNESATAVLASSLNTHITFLLKTDDADKLKDVTQLIVKEMNSAKAAVKRAFVSLAGDIFYEGSEGGLLEAERGVAFAEALVPAFETSLKNASGNVINSPAGPLEGYVGVAVLLGPLLRSGKFNDVISKNAAIAAIASSTAKPSFLFWDKVYQKVTEEAEERWLLRAVEVSLRYFQKDLAKSEVLRINFGSVLLYLATESTHKDTRQATNKVIAEAAVWDARLTTTLIRETVVAFLSRGSLPGKIAPVEEAAKWKHARLAAVLLSSVAYEEGLGIEVKECLVTELAVVAHHEFVSGPMRQTWIDACQKAGTDPRELIEKHIDRLLKLVLESSTVDAKDGFPEAAYRAVTTLTFIAPNVVLPRAIDQLKLDLEPSILSSLTDFDYGVWQTPEGTTFVDVLSTNKDAQRTIKGKDAQMAKWDEEVRKSLASKKGAAPALTKQQQALVQVQLEKEIQVRQRVVGIKAQLERGLALVRSVVDANVEEFPPYIAPVTKLLLEGVLKSGKVLVGQEGFDVYLELAKCCSERLDTFRRWLGIASLRCLKIDTVPEELQAESLHSLIVRILYRLRSLAEQAPFDASTFSYTFPLLEQVIQQGGIEAGEEEEALEQVALTLEFIRFHCGEFTDAAFPRKRTMEQLLHIIRNQPKLTKNASSALIDLGETISPTATREEIDVLLKGTLAQESHLRNSCLQAIQPFDLTDLDWSPELWIACHDDDEQNARLARHAWEDNGLDAPVAYLDELIEYLGHDNAYVRSGVASAIGGCVEQWPQTIQATVSVLQDYYREKAKVLLPEYDQYGMILAHTVDRPDPWKARQATSQALEHIAPSFIDDLLEPFFHFLIQDQALGDRVAEVRKGMLTAGTTIIDLHGSKRLAALISLFEAHLAKKMPATEADDQIKEAVVILFGRVARHLDPSDERIPAIVDRLVEALSTPAEQVQIAVSDCLSPLVRLMRPKLPSLLNHLFDQLFNGPKYAIRRGAAYGLAGVLRGTGIAGMKEFDVINKLQAAAEEKKRYEPRQGVMFAFETLSSALGRLFEPYTISALPVLLSGFGDSTNDVREAAQDTARVIMGSLSGYGLKLILPTLLDGLNEKQWRTKKGCIEVLGMMAYCTPRQLSLSLPIVIPRLTGVLMDSHVQVKTAANRSLKQFGEVISNPEIQSLVPALLKALVDPGKTPNALASLLKMSFMHYIDHSSLALVIPIIERGLKERGADTKKKAAQIVGNLASLTDSKDFVPYLDNLLPLVHQVLVDPVPEARATAAKALGTLVERLGEIHFPDLVPGLLRTLKTDTSGVDRQGAAQGLSEVLAGLGMERMEGLLPDVIANARSPRPTVREGFMSLLVYLPATFGTRFQPHLPKIISPILSGLSDTEEYVREAAMRAGRMVVTNYSTRAIDLLLPELERGMFDPGWRIRQSSITLVGELLFKVSGISGKISDGDEEEEAEATVAESSRRALGEVLGSERRDRILSALYLVRQDSVLVVRQSSMQIWKALVHNTPKTVREILPELISQIIYLISGDEPEQQETSGRTVADISRKFGERIVGEIMQLLRAKAQSADSRTREGVCLTLTEIMRSTTDSQRDGYEDEIVTIVRVSLVDDETNVRSAAAQAFDVLQEHIGGRAIDQTIPTLLEALRQPGKGSGTALQALREVMTVRASTVFPVLIPTLTAIPMTVFNARALAALVTVAGNALSRRLNVIMNAVVQVLEEDEDEELQTALDEAIKALLASINDAEGLNTLMMMLIGWAKNELPQRRVSACNLFSIFCEVSELDSSLYRIDWIRQLISLMEDPVISVHTAALNSLDTFVKSVPKDELEPLVVPLRRSIESTGAPGATVPGFSLPKGVGPTVPVIIAGLTTGSNEQREQAAYAIGDLVERTEESAIKPYVVSFTGPLIRVATQATTYPPGVKNAILSALTSMLEHIPAFVKPFFPQLQRTFVKSASDATSNSVRSRAAHALGILMKHQPRVDPVITELITGVKGNDDAIASSLVLALAKVVRSASQNLGEKVREACVELVSDSFKAHHDEHYCQALGSLVVALSDQPEHLRPIVVTYLSSGTQPSVLSSYVMRAVLRPDEGFEDLDGAQNLFQKLDILRTVAQKTLESAANEKPIISRPAREAREALRELNDPNLRGLF</sequence>
<dbReference type="InterPro" id="IPR022716">
    <property type="entry name" value="Gcn1_N"/>
</dbReference>
<organism evidence="5 6">
    <name type="scientific">Macrolepiota fuliginosa MF-IS2</name>
    <dbReference type="NCBI Taxonomy" id="1400762"/>
    <lineage>
        <taxon>Eukaryota</taxon>
        <taxon>Fungi</taxon>
        <taxon>Dikarya</taxon>
        <taxon>Basidiomycota</taxon>
        <taxon>Agaricomycotina</taxon>
        <taxon>Agaricomycetes</taxon>
        <taxon>Agaricomycetidae</taxon>
        <taxon>Agaricales</taxon>
        <taxon>Agaricineae</taxon>
        <taxon>Agaricaceae</taxon>
        <taxon>Macrolepiota</taxon>
    </lineage>
</organism>